<keyword evidence="3" id="KW-0732">Signal</keyword>
<feature type="region of interest" description="Disordered" evidence="1">
    <location>
        <begin position="280"/>
        <end position="377"/>
    </location>
</feature>
<dbReference type="AlphaFoldDB" id="D1NWR1"/>
<evidence type="ECO:0000256" key="2">
    <source>
        <dbReference type="SAM" id="Phobius"/>
    </source>
</evidence>
<reference evidence="4 6" key="1">
    <citation type="submission" date="2009-11" db="EMBL/GenBank/DDBJ databases">
        <authorList>
            <person name="Weinstock G."/>
            <person name="Sodergren E."/>
            <person name="Clifton S."/>
            <person name="Fulton L."/>
            <person name="Fulton B."/>
            <person name="Courtney L."/>
            <person name="Fronick C."/>
            <person name="Harrison M."/>
            <person name="Strong C."/>
            <person name="Farmer C."/>
            <person name="Delahaunty K."/>
            <person name="Markovic C."/>
            <person name="Hall O."/>
            <person name="Minx P."/>
            <person name="Tomlinson C."/>
            <person name="Mitreva M."/>
            <person name="Nelson J."/>
            <person name="Hou S."/>
            <person name="Wollam A."/>
            <person name="Pepin K.H."/>
            <person name="Johnson M."/>
            <person name="Bhonagiri V."/>
            <person name="Nash W.E."/>
            <person name="Warren W."/>
            <person name="Chinwalla A."/>
            <person name="Mardis E.R."/>
            <person name="Wilson R.K."/>
        </authorList>
    </citation>
    <scope>NUCLEOTIDE SEQUENCE [LARGE SCALE GENOMIC DNA]</scope>
    <source>
        <strain evidence="4 6">DSM 20093</strain>
    </source>
</reference>
<evidence type="ECO:0000256" key="1">
    <source>
        <dbReference type="SAM" id="MobiDB-lite"/>
    </source>
</evidence>
<sequence>MRTQHIWRVARRAIASLVTACAAVGVSMIGAANAWAVQQVYPNYMESRPIVIDGTSHMIGRLAVDDDGEAYYCISFEDKADFKLVSSTTAPDTDEARQVGWLLAQYSRTTGAQMLHSALAIIIHDVFDTSTNPNSWVDLRSMVATAIPSSFTKVDEVLQEAQANVLDHASIDVQFNQETHQGRVIVDVYTKTGQRPASGKFTVKLSGPARWVGESEQNAVEADATKQLTLEWEATGDGEVSFAVEGLQYSVLLFESKQNFARRGEPYYVLMKEATAAVNGPVVAEPEPGDKPEPQPEPGDEGEPGGEPEPEPQPEPGDEPDIDKEPDVENGPDESDRSDVDEVGNTAPITTQTKSSEQVRSEQSAQPQADAEQSAQPLAQTGSGIVEVLWLLAILVATGASLMALAGFHVRDQKG</sequence>
<evidence type="ECO:0000256" key="3">
    <source>
        <dbReference type="SAM" id="SignalP"/>
    </source>
</evidence>
<dbReference type="Proteomes" id="UP000003656">
    <property type="component" value="Unassembled WGS sequence"/>
</dbReference>
<evidence type="ECO:0000313" key="4">
    <source>
        <dbReference type="EMBL" id="EFA22221.1"/>
    </source>
</evidence>
<evidence type="ECO:0000313" key="7">
    <source>
        <dbReference type="Proteomes" id="UP000029074"/>
    </source>
</evidence>
<dbReference type="STRING" id="561180.BIFGAL_04318"/>
<feature type="chain" id="PRO_5044729458" evidence="3">
    <location>
        <begin position="37"/>
        <end position="415"/>
    </location>
</feature>
<accession>D1NWR1</accession>
<feature type="compositionally biased region" description="Acidic residues" evidence="1">
    <location>
        <begin position="298"/>
        <end position="333"/>
    </location>
</feature>
<feature type="transmembrane region" description="Helical" evidence="2">
    <location>
        <begin position="388"/>
        <end position="410"/>
    </location>
</feature>
<comment type="caution">
    <text evidence="4">The sequence shown here is derived from an EMBL/GenBank/DDBJ whole genome shotgun (WGS) entry which is preliminary data.</text>
</comment>
<keyword evidence="2" id="KW-0472">Membrane</keyword>
<dbReference type="Proteomes" id="UP000029074">
    <property type="component" value="Unassembled WGS sequence"/>
</dbReference>
<keyword evidence="2" id="KW-1133">Transmembrane helix</keyword>
<evidence type="ECO:0000313" key="5">
    <source>
        <dbReference type="EMBL" id="KFI59047.1"/>
    </source>
</evidence>
<gene>
    <name evidence="5" type="ORF">BGLCM_0631</name>
    <name evidence="4" type="ORF">BIFGAL_04318</name>
</gene>
<dbReference type="EMBL" id="JGYW01000004">
    <property type="protein sequence ID" value="KFI59047.1"/>
    <property type="molecule type" value="Genomic_DNA"/>
</dbReference>
<keyword evidence="7" id="KW-1185">Reference proteome</keyword>
<keyword evidence="2" id="KW-0812">Transmembrane</keyword>
<evidence type="ECO:0000313" key="6">
    <source>
        <dbReference type="Proteomes" id="UP000003656"/>
    </source>
</evidence>
<reference evidence="5 7" key="2">
    <citation type="submission" date="2014-03" db="EMBL/GenBank/DDBJ databases">
        <title>Genomics of Bifidobacteria.</title>
        <authorList>
            <person name="Ventura M."/>
            <person name="Milani C."/>
            <person name="Lugli G.A."/>
        </authorList>
    </citation>
    <scope>NUCLEOTIDE SEQUENCE [LARGE SCALE GENOMIC DNA]</scope>
    <source>
        <strain evidence="5 7">LMG 11596</strain>
    </source>
</reference>
<feature type="signal peptide" evidence="3">
    <location>
        <begin position="1"/>
        <end position="36"/>
    </location>
</feature>
<feature type="compositionally biased region" description="Polar residues" evidence="1">
    <location>
        <begin position="347"/>
        <end position="377"/>
    </location>
</feature>
<name>D1NWR1_9BIFI</name>
<organism evidence="4 6">
    <name type="scientific">Bifidobacterium gallicum DSM 20093 = LMG 11596</name>
    <dbReference type="NCBI Taxonomy" id="561180"/>
    <lineage>
        <taxon>Bacteria</taxon>
        <taxon>Bacillati</taxon>
        <taxon>Actinomycetota</taxon>
        <taxon>Actinomycetes</taxon>
        <taxon>Bifidobacteriales</taxon>
        <taxon>Bifidobacteriaceae</taxon>
        <taxon>Bifidobacterium</taxon>
    </lineage>
</organism>
<proteinExistence type="predicted"/>
<dbReference type="EMBL" id="ABXB03000005">
    <property type="protein sequence ID" value="EFA22221.1"/>
    <property type="molecule type" value="Genomic_DNA"/>
</dbReference>
<protein>
    <submittedName>
        <fullName evidence="5">Signal recognition particle-docking protein FtsY</fullName>
    </submittedName>
</protein>